<dbReference type="KEGG" id="vg:26628386"/>
<reference evidence="1 2" key="1">
    <citation type="journal article" date="2016" name="Genom Data">
        <title>Complete genome sequence of a giant Vibrio phage ValKK3 infecting Vibrio alginolyticus.</title>
        <authorList>
            <person name="Lal T.M."/>
            <person name="Sano M."/>
            <person name="Hatai K."/>
            <person name="Ransangan J."/>
        </authorList>
    </citation>
    <scope>NUCLEOTIDE SEQUENCE [LARGE SCALE GENOMIC DNA]</scope>
</reference>
<keyword evidence="2" id="KW-1185">Reference proteome</keyword>
<dbReference type="Proteomes" id="UP000202888">
    <property type="component" value="Segment"/>
</dbReference>
<accession>A0A0D4DAM8</accession>
<name>A0A0D4DAM8_9CAUD</name>
<protein>
    <submittedName>
        <fullName evidence="1">Uncharacterized protein</fullName>
    </submittedName>
</protein>
<proteinExistence type="predicted"/>
<dbReference type="RefSeq" id="YP_009201163.1">
    <property type="nucleotide sequence ID" value="NC_028829.1"/>
</dbReference>
<dbReference type="GeneID" id="26628386"/>
<sequence length="100" mass="11700">MDSVFELEAQIAELQHKLEQERSRCQHTRVAYELKSNTGNYDPTCDCYWNEVKCIDCGTRMHFDSDDDNINYRLKGVIGSEAQIQKTDYETYLKVKRVLG</sequence>
<dbReference type="EMBL" id="KP671755">
    <property type="protein sequence ID" value="AJT60901.1"/>
    <property type="molecule type" value="Genomic_DNA"/>
</dbReference>
<organism evidence="1 2">
    <name type="scientific">Vibrio phage ValKK3</name>
    <dbReference type="NCBI Taxonomy" id="1610855"/>
    <lineage>
        <taxon>Viruses</taxon>
        <taxon>Duplodnaviria</taxon>
        <taxon>Heunggongvirae</taxon>
        <taxon>Uroviricota</taxon>
        <taxon>Caudoviricetes</taxon>
        <taxon>Pantevenvirales</taxon>
        <taxon>Straboviridae</taxon>
        <taxon>Schizotequatrovirus</taxon>
        <taxon>Schizotequatrovirus valkk3</taxon>
    </lineage>
</organism>
<evidence type="ECO:0000313" key="1">
    <source>
        <dbReference type="EMBL" id="AJT60901.1"/>
    </source>
</evidence>
<dbReference type="OrthoDB" id="22945at10239"/>
<evidence type="ECO:0000313" key="2">
    <source>
        <dbReference type="Proteomes" id="UP000202888"/>
    </source>
</evidence>